<name>A0A2U1JFD2_SMIAN</name>
<organism evidence="3 4">
    <name type="scientific">Smittium angustum</name>
    <dbReference type="NCBI Taxonomy" id="133377"/>
    <lineage>
        <taxon>Eukaryota</taxon>
        <taxon>Fungi</taxon>
        <taxon>Fungi incertae sedis</taxon>
        <taxon>Zoopagomycota</taxon>
        <taxon>Kickxellomycotina</taxon>
        <taxon>Harpellomycetes</taxon>
        <taxon>Harpellales</taxon>
        <taxon>Legeriomycetaceae</taxon>
        <taxon>Smittium</taxon>
    </lineage>
</organism>
<dbReference type="AlphaFoldDB" id="A0A2U1JFD2"/>
<sequence length="288" mass="32412">MNFEPEKDVPKIKIESKQDVLYIKNEFDSLLQKCLESSTTIGNSGLDEKTQNALKHILLQDLGKYSEEVWSDASCNILVNGMDCQEVMFSRHSDGIGRKLDKLQKYGLSEPSKDDYEPLDESLNEEVRNLKAKADELLIRVTEKRRENYGVIEQAIKDELEKVCLVSTKETSSPDLDMSEETAKTNPYKISGNADLLSEKIDSIIHKLSLANNEIQNQYNLVNKLESDLSLLQSRSINNLDSNISKTFSIAESAILNKNNFVKDSSSTGNTKASNHSKTLKVVEMILD</sequence>
<keyword evidence="1" id="KW-0175">Coiled coil</keyword>
<evidence type="ECO:0000313" key="4">
    <source>
        <dbReference type="Proteomes" id="UP000245591"/>
    </source>
</evidence>
<dbReference type="Proteomes" id="UP000245591">
    <property type="component" value="Unassembled WGS sequence"/>
</dbReference>
<keyword evidence="4" id="KW-1185">Reference proteome</keyword>
<accession>A0A2U1JFD2</accession>
<dbReference type="GO" id="GO:0000776">
    <property type="term" value="C:kinetochore"/>
    <property type="evidence" value="ECO:0007669"/>
    <property type="project" value="InterPro"/>
</dbReference>
<dbReference type="Pfam" id="PF08641">
    <property type="entry name" value="Mis14"/>
    <property type="match status" value="1"/>
</dbReference>
<feature type="coiled-coil region" evidence="1">
    <location>
        <begin position="120"/>
        <end position="147"/>
    </location>
</feature>
<reference evidence="3 4" key="1">
    <citation type="journal article" date="2018" name="MBio">
        <title>Comparative Genomics Reveals the Core Gene Toolbox for the Fungus-Insect Symbiosis.</title>
        <authorList>
            <person name="Wang Y."/>
            <person name="Stata M."/>
            <person name="Wang W."/>
            <person name="Stajich J.E."/>
            <person name="White M.M."/>
            <person name="Moncalvo J.M."/>
        </authorList>
    </citation>
    <scope>NUCLEOTIDE SEQUENCE [LARGE SCALE GENOMIC DNA]</scope>
    <source>
        <strain evidence="3 4">AUS-126-30</strain>
    </source>
</reference>
<dbReference type="InterPro" id="IPR013950">
    <property type="entry name" value="Mis14/Nsl1"/>
</dbReference>
<proteinExistence type="predicted"/>
<feature type="coiled-coil region" evidence="1">
    <location>
        <begin position="208"/>
        <end position="235"/>
    </location>
</feature>
<dbReference type="GO" id="GO:0000070">
    <property type="term" value="P:mitotic sister chromatid segregation"/>
    <property type="evidence" value="ECO:0007669"/>
    <property type="project" value="InterPro"/>
</dbReference>
<comment type="caution">
    <text evidence="3">The sequence shown here is derived from an EMBL/GenBank/DDBJ whole genome shotgun (WGS) entry which is preliminary data.</text>
</comment>
<dbReference type="EMBL" id="MBFU01000012">
    <property type="protein sequence ID" value="PWA03511.1"/>
    <property type="molecule type" value="Genomic_DNA"/>
</dbReference>
<evidence type="ECO:0000313" key="3">
    <source>
        <dbReference type="EMBL" id="PWA03729.1"/>
    </source>
</evidence>
<evidence type="ECO:0000256" key="1">
    <source>
        <dbReference type="SAM" id="Coils"/>
    </source>
</evidence>
<dbReference type="EMBL" id="MBFU01000006">
    <property type="protein sequence ID" value="PWA03729.1"/>
    <property type="molecule type" value="Genomic_DNA"/>
</dbReference>
<evidence type="ECO:0000313" key="2">
    <source>
        <dbReference type="EMBL" id="PWA03511.1"/>
    </source>
</evidence>
<protein>
    <submittedName>
        <fullName evidence="3">Uncharacterized protein</fullName>
    </submittedName>
</protein>
<gene>
    <name evidence="3" type="ORF">BB558_000099</name>
    <name evidence="2" type="ORF">BB558_000318</name>
</gene>